<dbReference type="InterPro" id="IPR046229">
    <property type="entry name" value="TnpC-like"/>
</dbReference>
<proteinExistence type="predicted"/>
<evidence type="ECO:0000256" key="1">
    <source>
        <dbReference type="SAM" id="MobiDB-lite"/>
    </source>
</evidence>
<feature type="region of interest" description="Disordered" evidence="1">
    <location>
        <begin position="66"/>
        <end position="91"/>
    </location>
</feature>
<name>A0A6P1NDZ8_9MICC</name>
<keyword evidence="3" id="KW-1185">Reference proteome</keyword>
<feature type="compositionally biased region" description="Polar residues" evidence="1">
    <location>
        <begin position="124"/>
        <end position="137"/>
    </location>
</feature>
<evidence type="ECO:0000313" key="2">
    <source>
        <dbReference type="EMBL" id="QHK18476.1"/>
    </source>
</evidence>
<dbReference type="Proteomes" id="UP000464186">
    <property type="component" value="Chromosome"/>
</dbReference>
<protein>
    <submittedName>
        <fullName evidence="2">Transposase</fullName>
    </submittedName>
</protein>
<reference evidence="2 3" key="1">
    <citation type="submission" date="2020-01" db="EMBL/GenBank/DDBJ databases">
        <title>Pseudarthrobacter psychrotolerans sp. nov., isolated from antarctic soil.</title>
        <authorList>
            <person name="Shin Y."/>
            <person name="Park W."/>
        </authorList>
    </citation>
    <scope>NUCLEOTIDE SEQUENCE [LARGE SCALE GENOMIC DNA]</scope>
    <source>
        <strain evidence="2 3">YJ56</strain>
    </source>
</reference>
<organism evidence="2 3">
    <name type="scientific">Pseudarthrobacter psychrotolerans</name>
    <dbReference type="NCBI Taxonomy" id="2697569"/>
    <lineage>
        <taxon>Bacteria</taxon>
        <taxon>Bacillati</taxon>
        <taxon>Actinomycetota</taxon>
        <taxon>Actinomycetes</taxon>
        <taxon>Micrococcales</taxon>
        <taxon>Micrococcaceae</taxon>
        <taxon>Pseudarthrobacter</taxon>
    </lineage>
</organism>
<feature type="region of interest" description="Disordered" evidence="1">
    <location>
        <begin position="116"/>
        <end position="137"/>
    </location>
</feature>
<dbReference type="AlphaFoldDB" id="A0A6P1NDZ8"/>
<accession>A0A6P1NDZ8</accession>
<sequence length="137" mass="15234">MRADNSRHIRQAAERRHELTRSKAVAALRELQNQGGAVTFDAVAATAGVSRSWLYTQADLRADIIGLRDDRPQQPRASRSSASTESLRARLNASLERNRELSAEIEHLRHQLALALGHARRRNTNSSTGNANRDTSQ</sequence>
<evidence type="ECO:0000313" key="3">
    <source>
        <dbReference type="Proteomes" id="UP000464186"/>
    </source>
</evidence>
<dbReference type="KEGG" id="psey:GU243_00210"/>
<dbReference type="Pfam" id="PF19776">
    <property type="entry name" value="DUF6262"/>
    <property type="match status" value="1"/>
</dbReference>
<gene>
    <name evidence="2" type="ORF">GU243_00210</name>
</gene>
<feature type="compositionally biased region" description="Polar residues" evidence="1">
    <location>
        <begin position="75"/>
        <end position="86"/>
    </location>
</feature>
<dbReference type="EMBL" id="CP047898">
    <property type="protein sequence ID" value="QHK18476.1"/>
    <property type="molecule type" value="Genomic_DNA"/>
</dbReference>